<dbReference type="Proteomes" id="UP000011058">
    <property type="component" value="Chromosome"/>
</dbReference>
<name>I0K5T3_9BACT</name>
<dbReference type="HOGENOM" id="CLU_3381958_0_0_10"/>
<dbReference type="KEGG" id="fae:FAES_1476"/>
<dbReference type="AlphaFoldDB" id="I0K5T3"/>
<keyword evidence="2" id="KW-1185">Reference proteome</keyword>
<accession>I0K5T3</accession>
<dbReference type="EMBL" id="HE796683">
    <property type="protein sequence ID" value="CCG99486.1"/>
    <property type="molecule type" value="Genomic_DNA"/>
</dbReference>
<sequence>MLKKAIVTPIAQKGGVRSQATSSSRLKLIDHSI</sequence>
<protein>
    <submittedName>
        <fullName evidence="1">Uncharacterized protein</fullName>
    </submittedName>
</protein>
<evidence type="ECO:0000313" key="2">
    <source>
        <dbReference type="Proteomes" id="UP000011058"/>
    </source>
</evidence>
<reference evidence="1 2" key="1">
    <citation type="journal article" date="2012" name="J. Bacteriol.">
        <title>Genome Sequence of Fibrella aestuarina BUZ 2T, a Filamentous Marine Bacterium.</title>
        <authorList>
            <person name="Filippini M."/>
            <person name="Qi W."/>
            <person name="Blom J."/>
            <person name="Goesmann A."/>
            <person name="Smits T.H."/>
            <person name="Bagheri H.C."/>
        </authorList>
    </citation>
    <scope>NUCLEOTIDE SEQUENCE [LARGE SCALE GENOMIC DNA]</scope>
    <source>
        <strain evidence="2">BUZ 2T</strain>
    </source>
</reference>
<proteinExistence type="predicted"/>
<gene>
    <name evidence="1" type="ORF">FAES_1476</name>
</gene>
<organism evidence="1 2">
    <name type="scientific">Fibrella aestuarina BUZ 2</name>
    <dbReference type="NCBI Taxonomy" id="1166018"/>
    <lineage>
        <taxon>Bacteria</taxon>
        <taxon>Pseudomonadati</taxon>
        <taxon>Bacteroidota</taxon>
        <taxon>Cytophagia</taxon>
        <taxon>Cytophagales</taxon>
        <taxon>Spirosomataceae</taxon>
        <taxon>Fibrella</taxon>
    </lineage>
</organism>
<evidence type="ECO:0000313" key="1">
    <source>
        <dbReference type="EMBL" id="CCG99486.1"/>
    </source>
</evidence>